<sequence>MKLRPRMIALGVGLALVAVGIPTAVTGAALNVSVSATADTAMGSYCTVPDSTVKKNVYSLSDFQQVGDTRMLIVPVVRSAQYLPTEGIEASPGQLGVRLWGCADTLPAGSVKVTAWRSTETPARTDFSVMPAGGNYAVARVNPTSTLGTSLRQLHAGDATVPAGAPAGGPQAAPIPTSTARFSWIVDASRNSGARAGAAAACTGINCVALPSAAAPINTVFSGNAAAPASGAVNANSAVYFAGNYYAPGGTWPNGSNGKPAAPAVRNTVLSTPAAGANPLADTTGNVLQWVVLEWTGATAPSTFEIEVFAG</sequence>
<accession>A0A3L7A2J6</accession>
<dbReference type="Proteomes" id="UP000272503">
    <property type="component" value="Unassembled WGS sequence"/>
</dbReference>
<dbReference type="EMBL" id="RCUX01000010">
    <property type="protein sequence ID" value="RLP74533.1"/>
    <property type="molecule type" value="Genomic_DNA"/>
</dbReference>
<evidence type="ECO:0000313" key="1">
    <source>
        <dbReference type="EMBL" id="RLP74533.1"/>
    </source>
</evidence>
<evidence type="ECO:0000313" key="2">
    <source>
        <dbReference type="Proteomes" id="UP000272503"/>
    </source>
</evidence>
<dbReference type="RefSeq" id="WP_147440481.1">
    <property type="nucleotide sequence ID" value="NZ_RCUX01000010.1"/>
</dbReference>
<reference evidence="1 2" key="1">
    <citation type="submission" date="2018-10" db="EMBL/GenBank/DDBJ databases">
        <authorList>
            <person name="Li J."/>
        </authorList>
    </citation>
    <scope>NUCLEOTIDE SEQUENCE [LARGE SCALE GENOMIC DNA]</scope>
    <source>
        <strain evidence="1 2">IF 016277</strain>
    </source>
</reference>
<gene>
    <name evidence="1" type="ORF">D9V32_12640</name>
</gene>
<proteinExistence type="predicted"/>
<protein>
    <submittedName>
        <fullName evidence="1">Uncharacterized protein</fullName>
    </submittedName>
</protein>
<name>A0A3L7A2J6_9MICO</name>
<keyword evidence="2" id="KW-1185">Reference proteome</keyword>
<organism evidence="1 2">
    <name type="scientific">Mycetocola tolaasinivorans</name>
    <dbReference type="NCBI Taxonomy" id="76635"/>
    <lineage>
        <taxon>Bacteria</taxon>
        <taxon>Bacillati</taxon>
        <taxon>Actinomycetota</taxon>
        <taxon>Actinomycetes</taxon>
        <taxon>Micrococcales</taxon>
        <taxon>Microbacteriaceae</taxon>
        <taxon>Mycetocola</taxon>
    </lineage>
</organism>
<comment type="caution">
    <text evidence="1">The sequence shown here is derived from an EMBL/GenBank/DDBJ whole genome shotgun (WGS) entry which is preliminary data.</text>
</comment>
<dbReference type="OrthoDB" id="5112802at2"/>
<dbReference type="AlphaFoldDB" id="A0A3L7A2J6"/>